<evidence type="ECO:0000256" key="2">
    <source>
        <dbReference type="SAM" id="SignalP"/>
    </source>
</evidence>
<feature type="domain" description="DUF305" evidence="3">
    <location>
        <begin position="64"/>
        <end position="204"/>
    </location>
</feature>
<accession>A0ABP7BH22</accession>
<keyword evidence="2" id="KW-0732">Signal</keyword>
<reference evidence="5" key="1">
    <citation type="journal article" date="2019" name="Int. J. Syst. Evol. Microbiol.">
        <title>The Global Catalogue of Microorganisms (GCM) 10K type strain sequencing project: providing services to taxonomists for standard genome sequencing and annotation.</title>
        <authorList>
            <consortium name="The Broad Institute Genomics Platform"/>
            <consortium name="The Broad Institute Genome Sequencing Center for Infectious Disease"/>
            <person name="Wu L."/>
            <person name="Ma J."/>
        </authorList>
    </citation>
    <scope>NUCLEOTIDE SEQUENCE [LARGE SCALE GENOMIC DNA]</scope>
    <source>
        <strain evidence="5">JCM 16904</strain>
    </source>
</reference>
<organism evidence="4 5">
    <name type="scientific">Nonomuraea antimicrobica</name>
    <dbReference type="NCBI Taxonomy" id="561173"/>
    <lineage>
        <taxon>Bacteria</taxon>
        <taxon>Bacillati</taxon>
        <taxon>Actinomycetota</taxon>
        <taxon>Actinomycetes</taxon>
        <taxon>Streptosporangiales</taxon>
        <taxon>Streptosporangiaceae</taxon>
        <taxon>Nonomuraea</taxon>
    </lineage>
</organism>
<comment type="caution">
    <text evidence="4">The sequence shown here is derived from an EMBL/GenBank/DDBJ whole genome shotgun (WGS) entry which is preliminary data.</text>
</comment>
<evidence type="ECO:0000259" key="3">
    <source>
        <dbReference type="Pfam" id="PF03713"/>
    </source>
</evidence>
<feature type="region of interest" description="Disordered" evidence="1">
    <location>
        <begin position="33"/>
        <end position="61"/>
    </location>
</feature>
<dbReference type="PANTHER" id="PTHR36933">
    <property type="entry name" value="SLL0788 PROTEIN"/>
    <property type="match status" value="1"/>
</dbReference>
<dbReference type="Proteomes" id="UP001500902">
    <property type="component" value="Unassembled WGS sequence"/>
</dbReference>
<sequence>MSNNRKVSFTIAASALALSTACSGGGSTAEYEAMNESTPTGTATEMPTGTATAGHPSPTFDAADVKFTQKMLLHHQQAIEMAKLASHRASDPEVKQLAARIEKEQEQQSQTMKDLLSSWGQPTPTPGMAPDMPGSMSEEDMRKLAAAQGKDFDKLFVQQMIAHHRGAIEMARTEEADGANPQAKDLAKQIITTQEGELKELEQIRDRL</sequence>
<keyword evidence="5" id="KW-1185">Reference proteome</keyword>
<dbReference type="InterPro" id="IPR005183">
    <property type="entry name" value="DUF305_CopM-like"/>
</dbReference>
<name>A0ABP7BH22_9ACTN</name>
<evidence type="ECO:0000256" key="1">
    <source>
        <dbReference type="SAM" id="MobiDB-lite"/>
    </source>
</evidence>
<feature type="signal peptide" evidence="2">
    <location>
        <begin position="1"/>
        <end position="28"/>
    </location>
</feature>
<protein>
    <submittedName>
        <fullName evidence="4">DUF305 domain-containing protein</fullName>
    </submittedName>
</protein>
<dbReference type="PROSITE" id="PS51257">
    <property type="entry name" value="PROKAR_LIPOPROTEIN"/>
    <property type="match status" value="1"/>
</dbReference>
<proteinExistence type="predicted"/>
<evidence type="ECO:0000313" key="4">
    <source>
        <dbReference type="EMBL" id="GAA3660559.1"/>
    </source>
</evidence>
<feature type="compositionally biased region" description="Polar residues" evidence="1">
    <location>
        <begin position="35"/>
        <end position="51"/>
    </location>
</feature>
<gene>
    <name evidence="4" type="ORF">GCM10022224_024950</name>
</gene>
<dbReference type="InterPro" id="IPR012347">
    <property type="entry name" value="Ferritin-like"/>
</dbReference>
<dbReference type="EMBL" id="BAAAZP010000044">
    <property type="protein sequence ID" value="GAA3660559.1"/>
    <property type="molecule type" value="Genomic_DNA"/>
</dbReference>
<dbReference type="Pfam" id="PF03713">
    <property type="entry name" value="DUF305"/>
    <property type="match status" value="1"/>
</dbReference>
<feature type="chain" id="PRO_5046375143" evidence="2">
    <location>
        <begin position="29"/>
        <end position="208"/>
    </location>
</feature>
<dbReference type="RefSeq" id="WP_344876290.1">
    <property type="nucleotide sequence ID" value="NZ_BAAAZP010000044.1"/>
</dbReference>
<evidence type="ECO:0000313" key="5">
    <source>
        <dbReference type="Proteomes" id="UP001500902"/>
    </source>
</evidence>
<dbReference type="PANTHER" id="PTHR36933:SF1">
    <property type="entry name" value="SLL0788 PROTEIN"/>
    <property type="match status" value="1"/>
</dbReference>
<dbReference type="Gene3D" id="1.20.1260.10">
    <property type="match status" value="1"/>
</dbReference>